<evidence type="ECO:0000256" key="2">
    <source>
        <dbReference type="SAM" id="SignalP"/>
    </source>
</evidence>
<feature type="signal peptide" evidence="2">
    <location>
        <begin position="1"/>
        <end position="29"/>
    </location>
</feature>
<dbReference type="STRING" id="117157.SAMN04489717_3353"/>
<dbReference type="EMBL" id="LT629732">
    <property type="protein sequence ID" value="SDS64098.1"/>
    <property type="molecule type" value="Genomic_DNA"/>
</dbReference>
<protein>
    <recommendedName>
        <fullName evidence="5">DUF4185 domain-containing protein</fullName>
    </recommendedName>
</protein>
<keyword evidence="2" id="KW-0732">Signal</keyword>
<dbReference type="AlphaFoldDB" id="A0A1H1TV67"/>
<dbReference type="Proteomes" id="UP000198983">
    <property type="component" value="Chromosome I"/>
</dbReference>
<name>A0A1H1TV67_9ACTN</name>
<evidence type="ECO:0000256" key="1">
    <source>
        <dbReference type="SAM" id="MobiDB-lite"/>
    </source>
</evidence>
<dbReference type="RefSeq" id="WP_092654591.1">
    <property type="nucleotide sequence ID" value="NZ_LT629732.1"/>
</dbReference>
<accession>A0A1H1TV67</accession>
<gene>
    <name evidence="3" type="ORF">SAMN04489717_3353</name>
</gene>
<proteinExistence type="predicted"/>
<dbReference type="OrthoDB" id="284233at2"/>
<evidence type="ECO:0000313" key="4">
    <source>
        <dbReference type="Proteomes" id="UP000198983"/>
    </source>
</evidence>
<evidence type="ECO:0000313" key="3">
    <source>
        <dbReference type="EMBL" id="SDS64098.1"/>
    </source>
</evidence>
<evidence type="ECO:0008006" key="5">
    <source>
        <dbReference type="Google" id="ProtNLM"/>
    </source>
</evidence>
<feature type="compositionally biased region" description="Polar residues" evidence="1">
    <location>
        <begin position="33"/>
        <end position="56"/>
    </location>
</feature>
<organism evidence="3 4">
    <name type="scientific">Actinopolymorpha singaporensis</name>
    <dbReference type="NCBI Taxonomy" id="117157"/>
    <lineage>
        <taxon>Bacteria</taxon>
        <taxon>Bacillati</taxon>
        <taxon>Actinomycetota</taxon>
        <taxon>Actinomycetes</taxon>
        <taxon>Propionibacteriales</taxon>
        <taxon>Actinopolymorphaceae</taxon>
        <taxon>Actinopolymorpha</taxon>
    </lineage>
</organism>
<feature type="chain" id="PRO_5009261549" description="DUF4185 domain-containing protein" evidence="2">
    <location>
        <begin position="30"/>
        <end position="396"/>
    </location>
</feature>
<sequence>MNAFPRRALGAALLAGVAGVALVVPPAAAATTSNDAVKPDSVTSCAGPTGQRSGTPVANEDEQLTQAFRAFGNSGGGWSNGRGWAASDGVYSTELPGHRIVWLMNDTFLGPVNADESMTDPGFIHGSILTADDDGKPTNTITAGTHDAPESIASPPGAVNGDPWYWNTDGIVDGGLLRVFQARTGQTDDPPPFNFGWLGTDIVTYSADFKVEKVTHTYGKPGGVNWGNELTRCGGYIYIYGVKDSAMHVARARVGHLIDNDWQFWTGSAWSTDPESSTAVTGDVGASYSVTPMNGEFVLTTTSANIFLDHQIYVATAPTPVGPFTHRTAVYTAPEAQVANILAPYNVAAHPDISKPGELIISYNVNSLVGADLLANANNNRPRFVSIRFEPDRSNG</sequence>
<keyword evidence="4" id="KW-1185">Reference proteome</keyword>
<feature type="region of interest" description="Disordered" evidence="1">
    <location>
        <begin position="33"/>
        <end position="57"/>
    </location>
</feature>
<reference evidence="3 4" key="1">
    <citation type="submission" date="2016-10" db="EMBL/GenBank/DDBJ databases">
        <authorList>
            <person name="de Groot N.N."/>
        </authorList>
    </citation>
    <scope>NUCLEOTIDE SEQUENCE [LARGE SCALE GENOMIC DNA]</scope>
    <source>
        <strain evidence="3 4">DSM 22024</strain>
    </source>
</reference>